<gene>
    <name evidence="11 14" type="primary">eno</name>
    <name evidence="14" type="ORF">ACFSB2_24740</name>
</gene>
<comment type="caution">
    <text evidence="14">The sequence shown here is derived from an EMBL/GenBank/DDBJ whole genome shotgun (WGS) entry which is preliminary data.</text>
</comment>
<comment type="function">
    <text evidence="11">Catalyzes the reversible conversion of 2-phosphoglycerate (2-PG) into phosphoenolpyruvate (PEP). It is essential for the degradation of carbohydrates via glycolysis.</text>
</comment>
<evidence type="ECO:0000256" key="9">
    <source>
        <dbReference type="ARBA" id="ARBA00023239"/>
    </source>
</evidence>
<dbReference type="SUPFAM" id="SSF51604">
    <property type="entry name" value="Enolase C-terminal domain-like"/>
    <property type="match status" value="1"/>
</dbReference>
<evidence type="ECO:0000256" key="2">
    <source>
        <dbReference type="ARBA" id="ARBA00009604"/>
    </source>
</evidence>
<keyword evidence="15" id="KW-1185">Reference proteome</keyword>
<name>A0ABW4JN61_9BACL</name>
<dbReference type="InterPro" id="IPR029017">
    <property type="entry name" value="Enolase-like_N"/>
</dbReference>
<keyword evidence="11" id="KW-0963">Cytoplasm</keyword>
<dbReference type="HAMAP" id="MF_00318">
    <property type="entry name" value="Enolase"/>
    <property type="match status" value="1"/>
</dbReference>
<feature type="binding site" evidence="11">
    <location>
        <position position="371"/>
    </location>
    <ligand>
        <name>(2R)-2-phosphoglycerate</name>
        <dbReference type="ChEBI" id="CHEBI:58289"/>
    </ligand>
</feature>
<comment type="subcellular location">
    <subcellularLocation>
        <location evidence="11">Cytoplasm</location>
    </subcellularLocation>
    <subcellularLocation>
        <location evidence="11">Secreted</location>
    </subcellularLocation>
    <subcellularLocation>
        <location evidence="11">Cell surface</location>
    </subcellularLocation>
    <text evidence="11">Fractions of enolase are present in both the cytoplasm and on the cell surface.</text>
</comment>
<proteinExistence type="inferred from homology"/>
<evidence type="ECO:0000256" key="5">
    <source>
        <dbReference type="ARBA" id="ARBA00022525"/>
    </source>
</evidence>
<keyword evidence="5 11" id="KW-0964">Secreted</keyword>
<dbReference type="InterPro" id="IPR020809">
    <property type="entry name" value="Enolase_CS"/>
</dbReference>
<evidence type="ECO:0000259" key="12">
    <source>
        <dbReference type="SMART" id="SM01192"/>
    </source>
</evidence>
<dbReference type="NCBIfam" id="TIGR01060">
    <property type="entry name" value="eno"/>
    <property type="match status" value="1"/>
</dbReference>
<dbReference type="InterPro" id="IPR020810">
    <property type="entry name" value="Enolase_C"/>
</dbReference>
<feature type="binding site" evidence="11">
    <location>
        <position position="392"/>
    </location>
    <ligand>
        <name>(2R)-2-phosphoglycerate</name>
        <dbReference type="ChEBI" id="CHEBI:58289"/>
    </ligand>
</feature>
<feature type="binding site" evidence="11">
    <location>
        <position position="168"/>
    </location>
    <ligand>
        <name>(2R)-2-phosphoglycerate</name>
        <dbReference type="ChEBI" id="CHEBI:58289"/>
    </ligand>
</feature>
<evidence type="ECO:0000256" key="3">
    <source>
        <dbReference type="ARBA" id="ARBA00012058"/>
    </source>
</evidence>
<feature type="domain" description="Enolase N-terminal" evidence="13">
    <location>
        <begin position="4"/>
        <end position="134"/>
    </location>
</feature>
<dbReference type="InterPro" id="IPR036849">
    <property type="entry name" value="Enolase-like_C_sf"/>
</dbReference>
<evidence type="ECO:0000256" key="7">
    <source>
        <dbReference type="ARBA" id="ARBA00022842"/>
    </source>
</evidence>
<dbReference type="Gene3D" id="3.30.390.10">
    <property type="entry name" value="Enolase-like, N-terminal domain"/>
    <property type="match status" value="1"/>
</dbReference>
<dbReference type="CDD" id="cd03313">
    <property type="entry name" value="enolase"/>
    <property type="match status" value="1"/>
</dbReference>
<comment type="similarity">
    <text evidence="2 11">Belongs to the enolase family.</text>
</comment>
<dbReference type="SFLD" id="SFLDG00178">
    <property type="entry name" value="enolase"/>
    <property type="match status" value="1"/>
</dbReference>
<dbReference type="EMBL" id="JBHUCX010000099">
    <property type="protein sequence ID" value="MFD1677876.1"/>
    <property type="molecule type" value="Genomic_DNA"/>
</dbReference>
<feature type="binding site" evidence="11">
    <location>
        <position position="288"/>
    </location>
    <ligand>
        <name>Mg(2+)</name>
        <dbReference type="ChEBI" id="CHEBI:18420"/>
    </ligand>
</feature>
<dbReference type="PANTHER" id="PTHR11902">
    <property type="entry name" value="ENOLASE"/>
    <property type="match status" value="1"/>
</dbReference>
<dbReference type="SFLD" id="SFLDF00002">
    <property type="entry name" value="enolase"/>
    <property type="match status" value="1"/>
</dbReference>
<dbReference type="SMART" id="SM01192">
    <property type="entry name" value="Enolase_C"/>
    <property type="match status" value="1"/>
</dbReference>
<evidence type="ECO:0000256" key="11">
    <source>
        <dbReference type="HAMAP-Rule" id="MF_00318"/>
    </source>
</evidence>
<dbReference type="InterPro" id="IPR020811">
    <property type="entry name" value="Enolase_N"/>
</dbReference>
<evidence type="ECO:0000256" key="10">
    <source>
        <dbReference type="ARBA" id="ARBA00048951"/>
    </source>
</evidence>
<feature type="active site" description="Proton donor" evidence="11">
    <location>
        <position position="210"/>
    </location>
</feature>
<dbReference type="PROSITE" id="PS00164">
    <property type="entry name" value="ENOLASE"/>
    <property type="match status" value="1"/>
</dbReference>
<feature type="binding site" evidence="11">
    <location>
        <position position="247"/>
    </location>
    <ligand>
        <name>Mg(2+)</name>
        <dbReference type="ChEBI" id="CHEBI:18420"/>
    </ligand>
</feature>
<feature type="binding site" evidence="11">
    <location>
        <position position="341"/>
    </location>
    <ligand>
        <name>(2R)-2-phosphoglycerate</name>
        <dbReference type="ChEBI" id="CHEBI:58289"/>
    </ligand>
</feature>
<dbReference type="InterPro" id="IPR000941">
    <property type="entry name" value="Enolase"/>
</dbReference>
<dbReference type="Proteomes" id="UP001597079">
    <property type="component" value="Unassembled WGS sequence"/>
</dbReference>
<dbReference type="Gene3D" id="3.20.20.120">
    <property type="entry name" value="Enolase-like C-terminal domain"/>
    <property type="match status" value="1"/>
</dbReference>
<feature type="binding site" evidence="11">
    <location>
        <position position="316"/>
    </location>
    <ligand>
        <name>Mg(2+)</name>
        <dbReference type="ChEBI" id="CHEBI:18420"/>
    </ligand>
</feature>
<evidence type="ECO:0000256" key="6">
    <source>
        <dbReference type="ARBA" id="ARBA00022723"/>
    </source>
</evidence>
<dbReference type="PRINTS" id="PR00148">
    <property type="entry name" value="ENOLASE"/>
</dbReference>
<keyword evidence="7 11" id="KW-0460">Magnesium</keyword>
<dbReference type="Pfam" id="PF03952">
    <property type="entry name" value="Enolase_N"/>
    <property type="match status" value="1"/>
</dbReference>
<feature type="active site" description="Proton acceptor" evidence="11">
    <location>
        <position position="341"/>
    </location>
</feature>
<dbReference type="EC" id="4.2.1.11" evidence="3 11"/>
<comment type="catalytic activity">
    <reaction evidence="10">
        <text>(2R)-2-phosphoglycerate = phosphoenolpyruvate + H2O</text>
        <dbReference type="Rhea" id="RHEA:10164"/>
        <dbReference type="ChEBI" id="CHEBI:15377"/>
        <dbReference type="ChEBI" id="CHEBI:58289"/>
        <dbReference type="ChEBI" id="CHEBI:58702"/>
        <dbReference type="EC" id="4.2.1.11"/>
    </reaction>
    <physiologicalReaction direction="left-to-right" evidence="10">
        <dbReference type="Rhea" id="RHEA:10165"/>
    </physiologicalReaction>
</comment>
<dbReference type="SMART" id="SM01193">
    <property type="entry name" value="Enolase_N"/>
    <property type="match status" value="1"/>
</dbReference>
<organism evidence="14 15">
    <name type="scientific">Alicyclobacillus fodiniaquatilis</name>
    <dbReference type="NCBI Taxonomy" id="1661150"/>
    <lineage>
        <taxon>Bacteria</taxon>
        <taxon>Bacillati</taxon>
        <taxon>Bacillota</taxon>
        <taxon>Bacilli</taxon>
        <taxon>Bacillales</taxon>
        <taxon>Alicyclobacillaceae</taxon>
        <taxon>Alicyclobacillus</taxon>
    </lineage>
</organism>
<reference evidence="15" key="1">
    <citation type="journal article" date="2019" name="Int. J. Syst. Evol. Microbiol.">
        <title>The Global Catalogue of Microorganisms (GCM) 10K type strain sequencing project: providing services to taxonomists for standard genome sequencing and annotation.</title>
        <authorList>
            <consortium name="The Broad Institute Genomics Platform"/>
            <consortium name="The Broad Institute Genome Sequencing Center for Infectious Disease"/>
            <person name="Wu L."/>
            <person name="Ma J."/>
        </authorList>
    </citation>
    <scope>NUCLEOTIDE SEQUENCE [LARGE SCALE GENOMIC DNA]</scope>
    <source>
        <strain evidence="15">CGMCC 1.12286</strain>
    </source>
</reference>
<dbReference type="RefSeq" id="WP_377945799.1">
    <property type="nucleotide sequence ID" value="NZ_JBHUCX010000099.1"/>
</dbReference>
<keyword evidence="6 11" id="KW-0479">Metal-binding</keyword>
<dbReference type="Pfam" id="PF00113">
    <property type="entry name" value="Enolase_C"/>
    <property type="match status" value="1"/>
</dbReference>
<evidence type="ECO:0000259" key="13">
    <source>
        <dbReference type="SMART" id="SM01193"/>
    </source>
</evidence>
<feature type="binding site" evidence="11">
    <location>
        <position position="370"/>
    </location>
    <ligand>
        <name>(2R)-2-phosphoglycerate</name>
        <dbReference type="ChEBI" id="CHEBI:58289"/>
    </ligand>
</feature>
<keyword evidence="8 11" id="KW-0324">Glycolysis</keyword>
<evidence type="ECO:0000313" key="14">
    <source>
        <dbReference type="EMBL" id="MFD1677876.1"/>
    </source>
</evidence>
<accession>A0ABW4JN61</accession>
<dbReference type="PANTHER" id="PTHR11902:SF1">
    <property type="entry name" value="ENOLASE"/>
    <property type="match status" value="1"/>
</dbReference>
<feature type="domain" description="Enolase C-terminal TIM barrel" evidence="12">
    <location>
        <begin position="144"/>
        <end position="426"/>
    </location>
</feature>
<dbReference type="SUPFAM" id="SSF54826">
    <property type="entry name" value="Enolase N-terminal domain-like"/>
    <property type="match status" value="1"/>
</dbReference>
<evidence type="ECO:0000256" key="4">
    <source>
        <dbReference type="ARBA" id="ARBA00017068"/>
    </source>
</evidence>
<comment type="cofactor">
    <cofactor evidence="11">
        <name>Mg(2+)</name>
        <dbReference type="ChEBI" id="CHEBI:18420"/>
    </cofactor>
    <text evidence="11">Binds a second Mg(2+) ion via substrate during catalysis.</text>
</comment>
<comment type="pathway">
    <text evidence="1 11">Carbohydrate degradation; glycolysis; pyruvate from D-glyceraldehyde 3-phosphate: step 4/5.</text>
</comment>
<evidence type="ECO:0000256" key="8">
    <source>
        <dbReference type="ARBA" id="ARBA00023152"/>
    </source>
</evidence>
<dbReference type="SFLD" id="SFLDS00001">
    <property type="entry name" value="Enolase"/>
    <property type="match status" value="1"/>
</dbReference>
<protein>
    <recommendedName>
        <fullName evidence="4 11">Enolase</fullName>
        <ecNumber evidence="3 11">4.2.1.11</ecNumber>
    </recommendedName>
    <alternativeName>
        <fullName evidence="11">2-phospho-D-glycerate hydro-lyase</fullName>
    </alternativeName>
    <alternativeName>
        <fullName evidence="11">2-phosphoglycerate dehydratase</fullName>
    </alternativeName>
</protein>
<keyword evidence="9 11" id="KW-0456">Lyase</keyword>
<dbReference type="PIRSF" id="PIRSF001400">
    <property type="entry name" value="Enolase"/>
    <property type="match status" value="1"/>
</dbReference>
<dbReference type="GO" id="GO:0004634">
    <property type="term" value="F:phosphopyruvate hydratase activity"/>
    <property type="evidence" value="ECO:0007669"/>
    <property type="project" value="UniProtKB-EC"/>
</dbReference>
<evidence type="ECO:0000256" key="1">
    <source>
        <dbReference type="ARBA" id="ARBA00005031"/>
    </source>
</evidence>
<sequence length="428" mass="46628">MSKIAQLKAREILDSRGFPTVEVDVVLENGCMGRASVPSGKSTGRNEAYELRDEDEGRYRGKGVLKVVEHVQQDILHSIRGMSALDQAAIDDALIQLDGTDNKQRLGANAILGVSLATARAAAKYKNVHLVVHLAEFAGHHLDDLTLPIPMMNVINGGKHADSGISVQEFKLVPHGATKISQAIQMGAETYHALKDLLARQGHRISVGDEGGFAPKLATNEAALQILCEAILAAGYQPGQDISIGLDFAANDFYANGKYHLEGHDWSSDDMIEYCVQLINKFPIVSIEDGLAEDDWDAWPRLTNALKKVRVQCLGDDIFVTNPRIFAQGIQQGIADAILIKPNQIGTLTETVRTMKMAADAGYKTVMSHRSGETTDTFIADLAVATNARQMKSGAPARGERIEKYNQLIRLAEELPDLQLATGLYRFS</sequence>
<evidence type="ECO:0000313" key="15">
    <source>
        <dbReference type="Proteomes" id="UP001597079"/>
    </source>
</evidence>